<proteinExistence type="predicted"/>
<dbReference type="GO" id="GO:0005634">
    <property type="term" value="C:nucleus"/>
    <property type="evidence" value="ECO:0007669"/>
    <property type="project" value="TreeGrafter"/>
</dbReference>
<organism evidence="3 4">
    <name type="scientific">Crotalaria pallida</name>
    <name type="common">Smooth rattlebox</name>
    <name type="synonym">Crotalaria striata</name>
    <dbReference type="NCBI Taxonomy" id="3830"/>
    <lineage>
        <taxon>Eukaryota</taxon>
        <taxon>Viridiplantae</taxon>
        <taxon>Streptophyta</taxon>
        <taxon>Embryophyta</taxon>
        <taxon>Tracheophyta</taxon>
        <taxon>Spermatophyta</taxon>
        <taxon>Magnoliopsida</taxon>
        <taxon>eudicotyledons</taxon>
        <taxon>Gunneridae</taxon>
        <taxon>Pentapetalae</taxon>
        <taxon>rosids</taxon>
        <taxon>fabids</taxon>
        <taxon>Fabales</taxon>
        <taxon>Fabaceae</taxon>
        <taxon>Papilionoideae</taxon>
        <taxon>50 kb inversion clade</taxon>
        <taxon>genistoids sensu lato</taxon>
        <taxon>core genistoids</taxon>
        <taxon>Crotalarieae</taxon>
        <taxon>Crotalaria</taxon>
    </lineage>
</organism>
<dbReference type="PANTHER" id="PTHR13620">
    <property type="entry name" value="3-5 EXONUCLEASE"/>
    <property type="match status" value="1"/>
</dbReference>
<evidence type="ECO:0000313" key="4">
    <source>
        <dbReference type="Proteomes" id="UP001372338"/>
    </source>
</evidence>
<sequence>MAFIVNRFHFPNRSIYTVNLHGTHIITTVTATPSIVRKWLSTTLYHRRYDNCFVVGLGVQWTPHGDPPAETLQLCIGHRCLIFQLCYTDRVPLKLRRFLMDPDNTFVGFWNHSDRVKLRGSLHRLEMCKDPVDLRLHVVTEYHENLSRAQTRVIVKKCLGYDVERGNDVSKSYWRVGVLSEEQVLYACVDAHCAFLVGRFCTALGN</sequence>
<evidence type="ECO:0000256" key="1">
    <source>
        <dbReference type="ARBA" id="ARBA00022722"/>
    </source>
</evidence>
<dbReference type="SUPFAM" id="SSF53098">
    <property type="entry name" value="Ribonuclease H-like"/>
    <property type="match status" value="1"/>
</dbReference>
<name>A0AAN9E4S2_CROPI</name>
<dbReference type="GO" id="GO:0003676">
    <property type="term" value="F:nucleic acid binding"/>
    <property type="evidence" value="ECO:0007669"/>
    <property type="project" value="InterPro"/>
</dbReference>
<dbReference type="EMBL" id="JAYWIO010000008">
    <property type="protein sequence ID" value="KAK7246249.1"/>
    <property type="molecule type" value="Genomic_DNA"/>
</dbReference>
<dbReference type="InterPro" id="IPR012337">
    <property type="entry name" value="RNaseH-like_sf"/>
</dbReference>
<keyword evidence="1" id="KW-0540">Nuclease</keyword>
<accession>A0AAN9E4S2</accession>
<reference evidence="3 4" key="1">
    <citation type="submission" date="2024-01" db="EMBL/GenBank/DDBJ databases">
        <title>The genomes of 5 underutilized Papilionoideae crops provide insights into root nodulation and disease resistanc.</title>
        <authorList>
            <person name="Yuan L."/>
        </authorList>
    </citation>
    <scope>NUCLEOTIDE SEQUENCE [LARGE SCALE GENOMIC DNA]</scope>
    <source>
        <strain evidence="3">ZHUSHIDOU_FW_LH</strain>
        <tissue evidence="3">Leaf</tissue>
    </source>
</reference>
<protein>
    <submittedName>
        <fullName evidence="3">Uncharacterized protein</fullName>
    </submittedName>
</protein>
<dbReference type="PANTHER" id="PTHR13620:SF59">
    <property type="entry name" value="POLYNUCLEOTIDYL TRANSFERASE, RIBONUCLEASE H-LIKE SUPERFAMILY PROTEIN"/>
    <property type="match status" value="1"/>
</dbReference>
<dbReference type="AlphaFoldDB" id="A0AAN9E4S2"/>
<keyword evidence="4" id="KW-1185">Reference proteome</keyword>
<dbReference type="InterPro" id="IPR036397">
    <property type="entry name" value="RNaseH_sf"/>
</dbReference>
<comment type="caution">
    <text evidence="3">The sequence shown here is derived from an EMBL/GenBank/DDBJ whole genome shotgun (WGS) entry which is preliminary data.</text>
</comment>
<dbReference type="Gene3D" id="3.30.420.10">
    <property type="entry name" value="Ribonuclease H-like superfamily/Ribonuclease H"/>
    <property type="match status" value="1"/>
</dbReference>
<gene>
    <name evidence="3" type="ORF">RIF29_41111</name>
</gene>
<dbReference type="Proteomes" id="UP001372338">
    <property type="component" value="Unassembled WGS sequence"/>
</dbReference>
<evidence type="ECO:0000313" key="3">
    <source>
        <dbReference type="EMBL" id="KAK7246249.1"/>
    </source>
</evidence>
<dbReference type="CDD" id="cd06141">
    <property type="entry name" value="WRN_exo"/>
    <property type="match status" value="1"/>
</dbReference>
<evidence type="ECO:0000256" key="2">
    <source>
        <dbReference type="ARBA" id="ARBA00022801"/>
    </source>
</evidence>
<dbReference type="InterPro" id="IPR051132">
    <property type="entry name" value="3-5_Exonuclease_domain"/>
</dbReference>
<dbReference type="GO" id="GO:0005737">
    <property type="term" value="C:cytoplasm"/>
    <property type="evidence" value="ECO:0007669"/>
    <property type="project" value="TreeGrafter"/>
</dbReference>
<keyword evidence="2" id="KW-0378">Hydrolase</keyword>
<dbReference type="GO" id="GO:0008408">
    <property type="term" value="F:3'-5' exonuclease activity"/>
    <property type="evidence" value="ECO:0007669"/>
    <property type="project" value="TreeGrafter"/>
</dbReference>